<gene>
    <name evidence="2" type="ORF">WDJ61_09645</name>
</gene>
<keyword evidence="3" id="KW-1185">Reference proteome</keyword>
<keyword evidence="1" id="KW-0732">Signal</keyword>
<protein>
    <submittedName>
        <fullName evidence="2">NDxxF motif lipoprotein</fullName>
    </submittedName>
</protein>
<evidence type="ECO:0000256" key="1">
    <source>
        <dbReference type="SAM" id="SignalP"/>
    </source>
</evidence>
<evidence type="ECO:0000313" key="3">
    <source>
        <dbReference type="Proteomes" id="UP001387364"/>
    </source>
</evidence>
<dbReference type="RefSeq" id="WP_338749134.1">
    <property type="nucleotide sequence ID" value="NZ_CP147404.1"/>
</dbReference>
<keyword evidence="2" id="KW-0449">Lipoprotein</keyword>
<organism evidence="2 3">
    <name type="scientific">Bacillus kandeliae</name>
    <dbReference type="NCBI Taxonomy" id="3129297"/>
    <lineage>
        <taxon>Bacteria</taxon>
        <taxon>Bacillati</taxon>
        <taxon>Bacillota</taxon>
        <taxon>Bacilli</taxon>
        <taxon>Bacillales</taxon>
        <taxon>Bacillaceae</taxon>
        <taxon>Bacillus</taxon>
    </lineage>
</organism>
<evidence type="ECO:0000313" key="2">
    <source>
        <dbReference type="EMBL" id="WXB91544.1"/>
    </source>
</evidence>
<dbReference type="Proteomes" id="UP001387364">
    <property type="component" value="Chromosome"/>
</dbReference>
<feature type="signal peptide" evidence="1">
    <location>
        <begin position="1"/>
        <end position="18"/>
    </location>
</feature>
<dbReference type="InterPro" id="IPR047903">
    <property type="entry name" value="NDxxF_lipo"/>
</dbReference>
<accession>A0ABZ2N247</accession>
<sequence length="205" mass="23813">MRKLFFSFLLLFILSACSQGENIDVIEDEEEDEVISIQDVKIPDVIFTSEKQDSVIDEEEIKLSIKTYLDSSEELDNASEPFQEIIDEGKELNKNESEKLAEITKLTKENDENFSNYILNNTLPEGYQEESERISQYITAYNEFLYELDEILNNFTDDVSKGESPKINIESIMNKSDVVNGREQKKIEEFLDKKNIKTKAFGRDY</sequence>
<dbReference type="PROSITE" id="PS51257">
    <property type="entry name" value="PROKAR_LIPOPROTEIN"/>
    <property type="match status" value="1"/>
</dbReference>
<name>A0ABZ2N247_9BACI</name>
<feature type="chain" id="PRO_5045742213" evidence="1">
    <location>
        <begin position="19"/>
        <end position="205"/>
    </location>
</feature>
<proteinExistence type="predicted"/>
<dbReference type="EMBL" id="CP147404">
    <property type="protein sequence ID" value="WXB91544.1"/>
    <property type="molecule type" value="Genomic_DNA"/>
</dbReference>
<reference evidence="2 3" key="1">
    <citation type="submission" date="2024-02" db="EMBL/GenBank/DDBJ databases">
        <title>Seven novel Bacillus-like species.</title>
        <authorList>
            <person name="Liu G."/>
        </authorList>
    </citation>
    <scope>NUCLEOTIDE SEQUENCE [LARGE SCALE GENOMIC DNA]</scope>
    <source>
        <strain evidence="2 3">FJAT-52991</strain>
    </source>
</reference>
<dbReference type="NCBIfam" id="NF033193">
    <property type="entry name" value="lipo_NDxxF"/>
    <property type="match status" value="1"/>
</dbReference>